<evidence type="ECO:0000256" key="1">
    <source>
        <dbReference type="ARBA" id="ARBA00004229"/>
    </source>
</evidence>
<feature type="region of interest" description="Disordered" evidence="3">
    <location>
        <begin position="54"/>
        <end position="74"/>
    </location>
</feature>
<evidence type="ECO:0000313" key="6">
    <source>
        <dbReference type="EMBL" id="CAE2202432.1"/>
    </source>
</evidence>
<evidence type="ECO:0000256" key="2">
    <source>
        <dbReference type="ARBA" id="ARBA00022723"/>
    </source>
</evidence>
<dbReference type="PRINTS" id="PR00830">
    <property type="entry name" value="ENDOLAPTASE"/>
</dbReference>
<dbReference type="GO" id="GO:0000725">
    <property type="term" value="P:recombinational repair"/>
    <property type="evidence" value="ECO:0007669"/>
    <property type="project" value="TreeGrafter"/>
</dbReference>
<dbReference type="GO" id="GO:0009507">
    <property type="term" value="C:chloroplast"/>
    <property type="evidence" value="ECO:0007669"/>
    <property type="project" value="UniProtKB-SubCell"/>
</dbReference>
<dbReference type="Pfam" id="PF13541">
    <property type="entry name" value="ChlI"/>
    <property type="match status" value="1"/>
</dbReference>
<gene>
    <name evidence="6" type="ORF">OAUR00152_LOCUS1268</name>
</gene>
<name>A0A7S4HL01_9STRA</name>
<evidence type="ECO:0000256" key="3">
    <source>
        <dbReference type="SAM" id="MobiDB-lite"/>
    </source>
</evidence>
<dbReference type="EMBL" id="HBKQ01001875">
    <property type="protein sequence ID" value="CAE2202432.1"/>
    <property type="molecule type" value="Transcribed_RNA"/>
</dbReference>
<dbReference type="SUPFAM" id="SSF54211">
    <property type="entry name" value="Ribosomal protein S5 domain 2-like"/>
    <property type="match status" value="1"/>
</dbReference>
<organism evidence="6">
    <name type="scientific">Odontella aurita</name>
    <dbReference type="NCBI Taxonomy" id="265563"/>
    <lineage>
        <taxon>Eukaryota</taxon>
        <taxon>Sar</taxon>
        <taxon>Stramenopiles</taxon>
        <taxon>Ochrophyta</taxon>
        <taxon>Bacillariophyta</taxon>
        <taxon>Mediophyceae</taxon>
        <taxon>Biddulphiophycidae</taxon>
        <taxon>Eupodiscales</taxon>
        <taxon>Odontellaceae</taxon>
        <taxon>Odontella</taxon>
    </lineage>
</organism>
<dbReference type="SMART" id="SM00382">
    <property type="entry name" value="AAA"/>
    <property type="match status" value="1"/>
</dbReference>
<dbReference type="AlphaFoldDB" id="A0A7S4HL01"/>
<dbReference type="SUPFAM" id="SSF52540">
    <property type="entry name" value="P-loop containing nucleoside triphosphate hydrolases"/>
    <property type="match status" value="1"/>
</dbReference>
<feature type="signal peptide" evidence="4">
    <location>
        <begin position="1"/>
        <end position="24"/>
    </location>
</feature>
<feature type="region of interest" description="Disordered" evidence="3">
    <location>
        <begin position="143"/>
        <end position="169"/>
    </location>
</feature>
<keyword evidence="2" id="KW-0479">Metal-binding</keyword>
<dbReference type="InterPro" id="IPR014721">
    <property type="entry name" value="Ribsml_uS5_D2-typ_fold_subgr"/>
</dbReference>
<feature type="domain" description="RecA family profile 1" evidence="5">
    <location>
        <begin position="214"/>
        <end position="409"/>
    </location>
</feature>
<dbReference type="InterPro" id="IPR041166">
    <property type="entry name" value="Rubredoxin_2"/>
</dbReference>
<evidence type="ECO:0000256" key="4">
    <source>
        <dbReference type="SAM" id="SignalP"/>
    </source>
</evidence>
<comment type="subcellular location">
    <subcellularLocation>
        <location evidence="1">Plastid</location>
        <location evidence="1">Chloroplast</location>
    </subcellularLocation>
</comment>
<dbReference type="InterPro" id="IPR020568">
    <property type="entry name" value="Ribosomal_Su5_D2-typ_SF"/>
</dbReference>
<reference evidence="6" key="1">
    <citation type="submission" date="2021-01" db="EMBL/GenBank/DDBJ databases">
        <authorList>
            <person name="Corre E."/>
            <person name="Pelletier E."/>
            <person name="Niang G."/>
            <person name="Scheremetjew M."/>
            <person name="Finn R."/>
            <person name="Kale V."/>
            <person name="Holt S."/>
            <person name="Cochrane G."/>
            <person name="Meng A."/>
            <person name="Brown T."/>
            <person name="Cohen L."/>
        </authorList>
    </citation>
    <scope>NUCLEOTIDE SEQUENCE</scope>
    <source>
        <strain evidence="6">Isolate 1302-5</strain>
    </source>
</reference>
<feature type="chain" id="PRO_5030689795" description="RecA family profile 1 domain-containing protein" evidence="4">
    <location>
        <begin position="25"/>
        <end position="719"/>
    </location>
</feature>
<keyword evidence="4" id="KW-0732">Signal</keyword>
<dbReference type="Pfam" id="PF18073">
    <property type="entry name" value="Zn_ribbon_LapB"/>
    <property type="match status" value="1"/>
</dbReference>
<accession>A0A7S4HL01</accession>
<proteinExistence type="predicted"/>
<dbReference type="Gene3D" id="3.40.50.300">
    <property type="entry name" value="P-loop containing nucleotide triphosphate hydrolases"/>
    <property type="match status" value="1"/>
</dbReference>
<dbReference type="PANTHER" id="PTHR32472">
    <property type="entry name" value="DNA REPAIR PROTEIN RADA"/>
    <property type="match status" value="1"/>
</dbReference>
<feature type="compositionally biased region" description="Acidic residues" evidence="3">
    <location>
        <begin position="60"/>
        <end position="70"/>
    </location>
</feature>
<dbReference type="InterPro" id="IPR020588">
    <property type="entry name" value="RecA_ATP-bd"/>
</dbReference>
<protein>
    <recommendedName>
        <fullName evidence="5">RecA family profile 1 domain-containing protein</fullName>
    </recommendedName>
</protein>
<sequence>MHGIPLWRSGVLALVIIFERPVDSFNALRVERCASLLYSPAFKSHSALPIHRLGAREKDDDADDDDEDIQVDTRNFSPPGMMSFGLGRGRSAPSHRKAVGRSGSSSTSVHVCTNCGSEYVKWIGRCPTCKEWNTIQEFRVNRGGPGGANGSSFGSIRSRPSFDGESDVRVGHPRKTTWLDGVEIGTSHKPVRMTDIYEEMGFDSENPSSFRPGDNRLCVPGDEELNNVLGGGIMPGSLTLLGGDPGVGKSTLLLQTAGAVASLSLPSRGIGMGKDDNSQDKQCGPVIYVSGEENAMQVASRAARLGIRETELLFLCETNADFISDTVASYYDRTLGESIDFSSEKEEASYQAGPQRPPCLVVIDSIQTMICDSGGSSAAGGVTQVRECVGVFLRLAKITGTPIVLVGHVTKSGGVAGPRTVEHMVDCVLYLEGDRSSSGGLNHLRMLRSAKNRFGSSEEVGVYEMHQRYGKLVPVSDPSSLFLSNRFDTFDSDGCAITVVLEGMRAITVEVQALVAPSSIGGKSFSGRRTVDGISTARLLLILAVLQKRCGVSFSRFDVFINVVGGIRLSNGSRQGSESDVATAVALVSSLTGIAVRADTCFVGEVGLLGELRQVSSLEKRVNEARRMGFSRIVTPDLGRRSRGRRVREKGNYVDGIEWVKCENLLDAISAGLVSRLPLTKSGKWLKPKTKTALSTGREDNNDENAGFIIVDDEDYDKI</sequence>
<feature type="compositionally biased region" description="Basic and acidic residues" evidence="3">
    <location>
        <begin position="160"/>
        <end position="169"/>
    </location>
</feature>
<dbReference type="Pfam" id="PF13481">
    <property type="entry name" value="AAA_25"/>
    <property type="match status" value="1"/>
</dbReference>
<dbReference type="GO" id="GO:0140664">
    <property type="term" value="F:ATP-dependent DNA damage sensor activity"/>
    <property type="evidence" value="ECO:0007669"/>
    <property type="project" value="InterPro"/>
</dbReference>
<evidence type="ECO:0000259" key="5">
    <source>
        <dbReference type="PROSITE" id="PS50162"/>
    </source>
</evidence>
<dbReference type="GO" id="GO:0046872">
    <property type="term" value="F:metal ion binding"/>
    <property type="evidence" value="ECO:0007669"/>
    <property type="project" value="UniProtKB-KW"/>
</dbReference>
<dbReference type="PROSITE" id="PS50162">
    <property type="entry name" value="RECA_2"/>
    <property type="match status" value="1"/>
</dbReference>
<dbReference type="Gene3D" id="3.30.230.10">
    <property type="match status" value="1"/>
</dbReference>
<dbReference type="GO" id="GO:0005524">
    <property type="term" value="F:ATP binding"/>
    <property type="evidence" value="ECO:0007669"/>
    <property type="project" value="InterPro"/>
</dbReference>
<dbReference type="PANTHER" id="PTHR32472:SF10">
    <property type="entry name" value="DNA REPAIR PROTEIN RADA-LIKE PROTEIN"/>
    <property type="match status" value="1"/>
</dbReference>
<dbReference type="GO" id="GO:0003677">
    <property type="term" value="F:DNA binding"/>
    <property type="evidence" value="ECO:0007669"/>
    <property type="project" value="InterPro"/>
</dbReference>
<dbReference type="InterPro" id="IPR027417">
    <property type="entry name" value="P-loop_NTPase"/>
</dbReference>
<dbReference type="InterPro" id="IPR003593">
    <property type="entry name" value="AAA+_ATPase"/>
</dbReference>